<dbReference type="RefSeq" id="WP_263339816.1">
    <property type="nucleotide sequence ID" value="NZ_JAOVQO010000022.1"/>
</dbReference>
<comment type="similarity">
    <text evidence="1">Belongs to the PrpD family.</text>
</comment>
<evidence type="ECO:0000313" key="5">
    <source>
        <dbReference type="Proteomes" id="UP001209535"/>
    </source>
</evidence>
<dbReference type="EMBL" id="JAOVQO010000022">
    <property type="protein sequence ID" value="MCU9850150.1"/>
    <property type="molecule type" value="Genomic_DNA"/>
</dbReference>
<name>A0ABT2XEN8_9RHOB</name>
<dbReference type="InterPro" id="IPR045337">
    <property type="entry name" value="MmgE_PrpD_C"/>
</dbReference>
<dbReference type="PANTHER" id="PTHR16943">
    <property type="entry name" value="2-METHYLCITRATE DEHYDRATASE-RELATED"/>
    <property type="match status" value="1"/>
</dbReference>
<dbReference type="Proteomes" id="UP001209535">
    <property type="component" value="Unassembled WGS sequence"/>
</dbReference>
<dbReference type="InterPro" id="IPR042188">
    <property type="entry name" value="MmgE/PrpD_sf_2"/>
</dbReference>
<protein>
    <submittedName>
        <fullName evidence="4">MmgE/PrpD family protein</fullName>
    </submittedName>
</protein>
<reference evidence="4 5" key="1">
    <citation type="submission" date="2022-10" db="EMBL/GenBank/DDBJ databases">
        <title>Defluviimonas sp. nov., isolated from ocean surface sediments.</title>
        <authorList>
            <person name="He W."/>
            <person name="Wang L."/>
            <person name="Zhang D.-F."/>
        </authorList>
    </citation>
    <scope>NUCLEOTIDE SEQUENCE [LARGE SCALE GENOMIC DNA]</scope>
    <source>
        <strain evidence="4 5">WL0024</strain>
    </source>
</reference>
<gene>
    <name evidence="4" type="ORF">OEZ60_19350</name>
</gene>
<dbReference type="Pfam" id="PF03972">
    <property type="entry name" value="MmgE_PrpD_N"/>
    <property type="match status" value="1"/>
</dbReference>
<feature type="domain" description="MmgE/PrpD N-terminal" evidence="2">
    <location>
        <begin position="3"/>
        <end position="235"/>
    </location>
</feature>
<evidence type="ECO:0000256" key="1">
    <source>
        <dbReference type="ARBA" id="ARBA00006174"/>
    </source>
</evidence>
<organism evidence="4 5">
    <name type="scientific">Albidovulum salinarum</name>
    <dbReference type="NCBI Taxonomy" id="2984153"/>
    <lineage>
        <taxon>Bacteria</taxon>
        <taxon>Pseudomonadati</taxon>
        <taxon>Pseudomonadota</taxon>
        <taxon>Alphaproteobacteria</taxon>
        <taxon>Rhodobacterales</taxon>
        <taxon>Paracoccaceae</taxon>
        <taxon>Albidovulum</taxon>
    </lineage>
</organism>
<dbReference type="InterPro" id="IPR045336">
    <property type="entry name" value="MmgE_PrpD_N"/>
</dbReference>
<evidence type="ECO:0000259" key="2">
    <source>
        <dbReference type="Pfam" id="PF03972"/>
    </source>
</evidence>
<evidence type="ECO:0000313" key="4">
    <source>
        <dbReference type="EMBL" id="MCU9850150.1"/>
    </source>
</evidence>
<comment type="caution">
    <text evidence="4">The sequence shown here is derived from an EMBL/GenBank/DDBJ whole genome shotgun (WGS) entry which is preliminary data.</text>
</comment>
<proteinExistence type="inferred from homology"/>
<accession>A0ABT2XEN8</accession>
<dbReference type="Gene3D" id="1.10.4100.10">
    <property type="entry name" value="2-methylcitrate dehydratase PrpD"/>
    <property type="match status" value="1"/>
</dbReference>
<evidence type="ECO:0000259" key="3">
    <source>
        <dbReference type="Pfam" id="PF19305"/>
    </source>
</evidence>
<dbReference type="InterPro" id="IPR006311">
    <property type="entry name" value="TAT_signal"/>
</dbReference>
<sequence>MTRDMAGFAVTLGYGDLPEALLALLRRSFLDTMGVAAIGSTTGLSRIARKGALALFGPGEAGAARMLMDGRRVSPAGAAMAGAFMVDSIDAHDGTTPNKGHAGSAIFPALLAVADAERARGRAITGRDFALWLALAYEISYRAGQVQHATCPDYHTSGAWTAVGVAAAAARMLGCDREQIRHAAGIGEYHGPRSQMMRCIDFPTMVRDGVGWGAPSGVTAAYLAREGFTGAPALTCEGAAAEPFWQGLGESWLTLDHTHYKAYPCCRWAHPSIDAARDLMRENGLTHDRIAGVEIRTFHYATRLAGHEPKSLDEFSYAIAFPVAAMIVRGRIGVGELTEETLRDPEILRISRATTLIDDPELTARSVAQRWAAVTLITTDGRRFEAPPCTPRGDTDQPLGDDEIRAKFHGFADPVLGAERAAEMERLASRFDTLGADGFAALSDLVLTRTEA</sequence>
<keyword evidence="5" id="KW-1185">Reference proteome</keyword>
<dbReference type="PANTHER" id="PTHR16943:SF8">
    <property type="entry name" value="2-METHYLCITRATE DEHYDRATASE"/>
    <property type="match status" value="1"/>
</dbReference>
<dbReference type="SUPFAM" id="SSF103378">
    <property type="entry name" value="2-methylcitrate dehydratase PrpD"/>
    <property type="match status" value="1"/>
</dbReference>
<dbReference type="InterPro" id="IPR005656">
    <property type="entry name" value="MmgE_PrpD"/>
</dbReference>
<dbReference type="Gene3D" id="3.30.1330.120">
    <property type="entry name" value="2-methylcitrate dehydratase PrpD"/>
    <property type="match status" value="1"/>
</dbReference>
<dbReference type="PROSITE" id="PS51318">
    <property type="entry name" value="TAT"/>
    <property type="match status" value="1"/>
</dbReference>
<dbReference type="Pfam" id="PF19305">
    <property type="entry name" value="MmgE_PrpD_C"/>
    <property type="match status" value="1"/>
</dbReference>
<feature type="domain" description="MmgE/PrpD C-terminal" evidence="3">
    <location>
        <begin position="263"/>
        <end position="427"/>
    </location>
</feature>
<dbReference type="InterPro" id="IPR036148">
    <property type="entry name" value="MmgE/PrpD_sf"/>
</dbReference>
<dbReference type="InterPro" id="IPR042183">
    <property type="entry name" value="MmgE/PrpD_sf_1"/>
</dbReference>